<keyword evidence="3" id="KW-0732">Signal</keyword>
<dbReference type="RefSeq" id="WP_015809809.1">
    <property type="nucleotide sequence ID" value="NC_013061.1"/>
</dbReference>
<dbReference type="OrthoDB" id="621570at2"/>
<keyword evidence="5" id="KW-0998">Cell outer membrane</keyword>
<evidence type="ECO:0000313" key="8">
    <source>
        <dbReference type="EMBL" id="ACU06201.1"/>
    </source>
</evidence>
<comment type="similarity">
    <text evidence="2">Belongs to the SusD family.</text>
</comment>
<reference evidence="8 9" key="1">
    <citation type="journal article" date="2009" name="Stand. Genomic Sci.">
        <title>Complete genome sequence of Pedobacter heparinus type strain (HIM 762-3).</title>
        <authorList>
            <person name="Han C."/>
            <person name="Spring S."/>
            <person name="Lapidus A."/>
            <person name="Del Rio T.G."/>
            <person name="Tice H."/>
            <person name="Copeland A."/>
            <person name="Cheng J.F."/>
            <person name="Lucas S."/>
            <person name="Chen F."/>
            <person name="Nolan M."/>
            <person name="Bruce D."/>
            <person name="Goodwin L."/>
            <person name="Pitluck S."/>
            <person name="Ivanova N."/>
            <person name="Mavromatis K."/>
            <person name="Mikhailova N."/>
            <person name="Pati A."/>
            <person name="Chen A."/>
            <person name="Palaniappan K."/>
            <person name="Land M."/>
            <person name="Hauser L."/>
            <person name="Chang Y.J."/>
            <person name="Jeffries C.C."/>
            <person name="Saunders E."/>
            <person name="Chertkov O."/>
            <person name="Brettin T."/>
            <person name="Goker M."/>
            <person name="Rohde M."/>
            <person name="Bristow J."/>
            <person name="Eisen J.A."/>
            <person name="Markowitz V."/>
            <person name="Hugenholtz P."/>
            <person name="Kyrpides N.C."/>
            <person name="Klenk H.P."/>
            <person name="Detter J.C."/>
        </authorList>
    </citation>
    <scope>NUCLEOTIDE SEQUENCE [LARGE SCALE GENOMIC DNA]</scope>
    <source>
        <strain evidence="9">ATCC 13125 / DSM 2366 / CIP 104194 / JCM 7457 / NBRC 12017 / NCIMB 9290 / NRRL B-14731 / HIM 762-3</strain>
    </source>
</reference>
<evidence type="ECO:0000256" key="5">
    <source>
        <dbReference type="ARBA" id="ARBA00023237"/>
    </source>
</evidence>
<proteinExistence type="inferred from homology"/>
<dbReference type="CDD" id="cd08977">
    <property type="entry name" value="SusD"/>
    <property type="match status" value="1"/>
</dbReference>
<evidence type="ECO:0000256" key="3">
    <source>
        <dbReference type="ARBA" id="ARBA00022729"/>
    </source>
</evidence>
<feature type="domain" description="RagB/SusD" evidence="6">
    <location>
        <begin position="320"/>
        <end position="479"/>
    </location>
</feature>
<dbReference type="Pfam" id="PF07980">
    <property type="entry name" value="SusD_RagB"/>
    <property type="match status" value="1"/>
</dbReference>
<dbReference type="InterPro" id="IPR011990">
    <property type="entry name" value="TPR-like_helical_dom_sf"/>
</dbReference>
<evidence type="ECO:0000256" key="4">
    <source>
        <dbReference type="ARBA" id="ARBA00023136"/>
    </source>
</evidence>
<evidence type="ECO:0000259" key="6">
    <source>
        <dbReference type="Pfam" id="PF07980"/>
    </source>
</evidence>
<dbReference type="PROSITE" id="PS51257">
    <property type="entry name" value="PROKAR_LIPOPROTEIN"/>
    <property type="match status" value="1"/>
</dbReference>
<organism evidence="8 9">
    <name type="scientific">Pedobacter heparinus (strain ATCC 13125 / DSM 2366 / CIP 104194 / JCM 7457 / NBRC 12017 / NCIMB 9290 / NRRL B-14731 / HIM 762-3)</name>
    <dbReference type="NCBI Taxonomy" id="485917"/>
    <lineage>
        <taxon>Bacteria</taxon>
        <taxon>Pseudomonadati</taxon>
        <taxon>Bacteroidota</taxon>
        <taxon>Sphingobacteriia</taxon>
        <taxon>Sphingobacteriales</taxon>
        <taxon>Sphingobacteriaceae</taxon>
        <taxon>Pedobacter</taxon>
    </lineage>
</organism>
<dbReference type="SUPFAM" id="SSF48452">
    <property type="entry name" value="TPR-like"/>
    <property type="match status" value="1"/>
</dbReference>
<comment type="subcellular location">
    <subcellularLocation>
        <location evidence="1">Cell outer membrane</location>
    </subcellularLocation>
</comment>
<protein>
    <submittedName>
        <fullName evidence="8">RagB/SusD domain protein</fullName>
    </submittedName>
</protein>
<dbReference type="EMBL" id="CP001681">
    <property type="protein sequence ID" value="ACU06201.1"/>
    <property type="molecule type" value="Genomic_DNA"/>
</dbReference>
<evidence type="ECO:0000259" key="7">
    <source>
        <dbReference type="Pfam" id="PF14322"/>
    </source>
</evidence>
<evidence type="ECO:0000256" key="1">
    <source>
        <dbReference type="ARBA" id="ARBA00004442"/>
    </source>
</evidence>
<dbReference type="STRING" id="485917.Phep_4010"/>
<dbReference type="Pfam" id="PF14322">
    <property type="entry name" value="SusD-like_3"/>
    <property type="match status" value="1"/>
</dbReference>
<accession>C6XVX6</accession>
<evidence type="ECO:0000256" key="2">
    <source>
        <dbReference type="ARBA" id="ARBA00006275"/>
    </source>
</evidence>
<dbReference type="Proteomes" id="UP000000852">
    <property type="component" value="Chromosome"/>
</dbReference>
<dbReference type="Gene3D" id="1.25.40.390">
    <property type="match status" value="1"/>
</dbReference>
<dbReference type="HOGENOM" id="CLU_015553_3_1_10"/>
<feature type="domain" description="SusD-like N-terminal" evidence="7">
    <location>
        <begin position="80"/>
        <end position="224"/>
    </location>
</feature>
<keyword evidence="4" id="KW-0472">Membrane</keyword>
<dbReference type="GO" id="GO:0009279">
    <property type="term" value="C:cell outer membrane"/>
    <property type="evidence" value="ECO:0007669"/>
    <property type="project" value="UniProtKB-SubCell"/>
</dbReference>
<name>C6XVX6_PEDHD</name>
<gene>
    <name evidence="8" type="ordered locus">Phep_4010</name>
</gene>
<dbReference type="eggNOG" id="COG3193">
    <property type="taxonomic scope" value="Bacteria"/>
</dbReference>
<keyword evidence="9" id="KW-1185">Reference proteome</keyword>
<dbReference type="AlphaFoldDB" id="C6XVX6"/>
<dbReference type="InterPro" id="IPR033985">
    <property type="entry name" value="SusD-like_N"/>
</dbReference>
<evidence type="ECO:0000313" key="9">
    <source>
        <dbReference type="Proteomes" id="UP000000852"/>
    </source>
</evidence>
<sequence length="480" mass="53545">MKAIIYIPLVALLSLSVSCKKFVDIDPPRTELSSESLFVNDKTATSAMVGIYSDMNSYNYFYANLLTMFMGGMGSDEFTYALTSTAEFEEFKNNNVLSTNRFVGQLWSEPYAYNYRANAVIEGVTASQTLSPQVKNQLLGEAKFMRAFFHFYLVNTFGDVPLILDTDVQKNTNLSRTPAAEVYKSIIADLIDAKNLLAINYPSTGERTRPTKGAATLLLARAYLYTGNNVQAEIEAAEVISNPNYQLLQGANMNKTFLANSPEAIWQLQVVNNGGSRNTWEGFTMTPASITAPVAYYRLTKGAGGLVDAFEPGDLRRTNWTGSYTTTATPPLTHTYPYKYKIRTNPGPITEYSMVLRYAEAYLIRAEARIQLNKLDLGKQDLDVIRSRAGFSTPLPSIASIPAGMLRVEQERRVELFTEWGHRWFDLKRWKSVSGDATKTRADDVLPLTKPSWKSTAILMPIPSDARKTNPNLTPNPGYN</sequence>
<dbReference type="InterPro" id="IPR012944">
    <property type="entry name" value="SusD_RagB_dom"/>
</dbReference>
<dbReference type="KEGG" id="phe:Phep_4010"/>